<proteinExistence type="predicted"/>
<dbReference type="GeneID" id="28961144"/>
<dbReference type="RefSeq" id="XP_018249041.1">
    <property type="nucleotide sequence ID" value="XM_018400723.1"/>
</dbReference>
<accession>A0A0J9VJR0</accession>
<reference evidence="1" key="1">
    <citation type="submission" date="2007-04" db="EMBL/GenBank/DDBJ databases">
        <authorList>
            <consortium name="The Broad Institute Genome Sequencing Platform"/>
            <person name="Birren B."/>
            <person name="Lander E."/>
            <person name="Galagan J."/>
            <person name="Nusbaum C."/>
            <person name="Devon K."/>
            <person name="Ma L.-J."/>
            <person name="Jaffe D."/>
            <person name="Butler J."/>
            <person name="Alvarez P."/>
            <person name="Gnerre S."/>
            <person name="Grabherr M."/>
            <person name="Kleber M."/>
            <person name="Mauceli E."/>
            <person name="Brockman W."/>
            <person name="MacCallum I.A."/>
            <person name="Young S."/>
            <person name="LaButti K."/>
            <person name="DeCaprio D."/>
            <person name="Crawford M."/>
            <person name="Koehrsen M."/>
            <person name="Engels R."/>
            <person name="Montgomery P."/>
            <person name="Pearson M."/>
            <person name="Howarth C."/>
            <person name="Larson L."/>
            <person name="White J."/>
            <person name="O'Leary S."/>
            <person name="Kodira C."/>
            <person name="Zeng Q."/>
            <person name="Yandava C."/>
            <person name="Alvarado L."/>
            <person name="Kistler C."/>
            <person name="Shim W.-B."/>
            <person name="Kang S."/>
            <person name="Woloshuk C."/>
        </authorList>
    </citation>
    <scope>NUCLEOTIDE SEQUENCE</scope>
    <source>
        <strain evidence="1">4287</strain>
    </source>
</reference>
<dbReference type="AlphaFoldDB" id="A0A0J9VJR0"/>
<name>A0A0J9VJR0_FUSO4</name>
<organism evidence="1 2">
    <name type="scientific">Fusarium oxysporum f. sp. lycopersici (strain 4287 / CBS 123668 / FGSC 9935 / NRRL 34936)</name>
    <name type="common">Fusarium vascular wilt of tomato</name>
    <dbReference type="NCBI Taxonomy" id="426428"/>
    <lineage>
        <taxon>Eukaryota</taxon>
        <taxon>Fungi</taxon>
        <taxon>Dikarya</taxon>
        <taxon>Ascomycota</taxon>
        <taxon>Pezizomycotina</taxon>
        <taxon>Sordariomycetes</taxon>
        <taxon>Hypocreomycetidae</taxon>
        <taxon>Hypocreales</taxon>
        <taxon>Nectriaceae</taxon>
        <taxon>Fusarium</taxon>
        <taxon>Fusarium oxysporum species complex</taxon>
    </lineage>
</organism>
<dbReference type="Proteomes" id="UP000009097">
    <property type="component" value="Unassembled WGS sequence"/>
</dbReference>
<gene>
    <name evidence="1" type="ORF">FOXG_20438</name>
</gene>
<dbReference type="KEGG" id="fox:FOXG_20438"/>
<evidence type="ECO:0000313" key="2">
    <source>
        <dbReference type="Proteomes" id="UP000009097"/>
    </source>
</evidence>
<protein>
    <submittedName>
        <fullName evidence="1">Uncharacterized protein</fullName>
    </submittedName>
</protein>
<evidence type="ECO:0000313" key="1">
    <source>
        <dbReference type="EMBL" id="KNB10996.1"/>
    </source>
</evidence>
<sequence>MDLSKALTAGVMHHDLGRYGLRAVSVQYAWAPSVMFSGSEDARSVLNGTVLQYESEACDMGSSGIS</sequence>
<dbReference type="EMBL" id="DS231709">
    <property type="protein sequence ID" value="KNB10996.1"/>
    <property type="molecule type" value="Genomic_DNA"/>
</dbReference>
<reference evidence="1" key="2">
    <citation type="journal article" date="2010" name="Nature">
        <title>Comparative genomics reveals mobile pathogenicity chromosomes in Fusarium.</title>
        <authorList>
            <person name="Ma L.J."/>
            <person name="van der Does H.C."/>
            <person name="Borkovich K.A."/>
            <person name="Coleman J.J."/>
            <person name="Daboussi M.J."/>
            <person name="Di Pietro A."/>
            <person name="Dufresne M."/>
            <person name="Freitag M."/>
            <person name="Grabherr M."/>
            <person name="Henrissat B."/>
            <person name="Houterman P.M."/>
            <person name="Kang S."/>
            <person name="Shim W.B."/>
            <person name="Woloshuk C."/>
            <person name="Xie X."/>
            <person name="Xu J.R."/>
            <person name="Antoniw J."/>
            <person name="Baker S.E."/>
            <person name="Bluhm B.H."/>
            <person name="Breakspear A."/>
            <person name="Brown D.W."/>
            <person name="Butchko R.A."/>
            <person name="Chapman S."/>
            <person name="Coulson R."/>
            <person name="Coutinho P.M."/>
            <person name="Danchin E.G."/>
            <person name="Diener A."/>
            <person name="Gale L.R."/>
            <person name="Gardiner D.M."/>
            <person name="Goff S."/>
            <person name="Hammond-Kosack K.E."/>
            <person name="Hilburn K."/>
            <person name="Hua-Van A."/>
            <person name="Jonkers W."/>
            <person name="Kazan K."/>
            <person name="Kodira C.D."/>
            <person name="Koehrsen M."/>
            <person name="Kumar L."/>
            <person name="Lee Y.H."/>
            <person name="Li L."/>
            <person name="Manners J.M."/>
            <person name="Miranda-Saavedra D."/>
            <person name="Mukherjee M."/>
            <person name="Park G."/>
            <person name="Park J."/>
            <person name="Park S.Y."/>
            <person name="Proctor R.H."/>
            <person name="Regev A."/>
            <person name="Ruiz-Roldan M.C."/>
            <person name="Sain D."/>
            <person name="Sakthikumar S."/>
            <person name="Sykes S."/>
            <person name="Schwartz D.C."/>
            <person name="Turgeon B.G."/>
            <person name="Wapinski I."/>
            <person name="Yoder O."/>
            <person name="Young S."/>
            <person name="Zeng Q."/>
            <person name="Zhou S."/>
            <person name="Galagan J."/>
            <person name="Cuomo C.A."/>
            <person name="Kistler H.C."/>
            <person name="Rep M."/>
        </authorList>
    </citation>
    <scope>NUCLEOTIDE SEQUENCE [LARGE SCALE GENOMIC DNA]</scope>
    <source>
        <strain evidence="1">4287</strain>
    </source>
</reference>
<dbReference type="VEuPathDB" id="FungiDB:FOXG_20438"/>